<dbReference type="InterPro" id="IPR035901">
    <property type="entry name" value="GIY-YIG_endonuc_sf"/>
</dbReference>
<dbReference type="Proteomes" id="UP000621631">
    <property type="component" value="Unassembled WGS sequence"/>
</dbReference>
<accession>A0ABR7VSE5</accession>
<dbReference type="EMBL" id="JACWEZ010000027">
    <property type="protein sequence ID" value="MBD1224806.1"/>
    <property type="molecule type" value="Genomic_DNA"/>
</dbReference>
<protein>
    <submittedName>
        <fullName evidence="2">GIY-YIG nuclease family protein</fullName>
    </submittedName>
</protein>
<evidence type="ECO:0000259" key="1">
    <source>
        <dbReference type="PROSITE" id="PS50164"/>
    </source>
</evidence>
<name>A0ABR7VSE5_VIRHA</name>
<organism evidence="2 3">
    <name type="scientific">Virgibacillus halodenitrificans</name>
    <name type="common">Bacillus halodenitrificans</name>
    <dbReference type="NCBI Taxonomy" id="1482"/>
    <lineage>
        <taxon>Bacteria</taxon>
        <taxon>Bacillati</taxon>
        <taxon>Bacillota</taxon>
        <taxon>Bacilli</taxon>
        <taxon>Bacillales</taxon>
        <taxon>Bacillaceae</taxon>
        <taxon>Virgibacillus</taxon>
    </lineage>
</organism>
<proteinExistence type="predicted"/>
<dbReference type="Pfam" id="PF01541">
    <property type="entry name" value="GIY-YIG"/>
    <property type="match status" value="1"/>
</dbReference>
<dbReference type="SUPFAM" id="SSF82771">
    <property type="entry name" value="GIY-YIG endonuclease"/>
    <property type="match status" value="1"/>
</dbReference>
<dbReference type="PROSITE" id="PS50164">
    <property type="entry name" value="GIY_YIG"/>
    <property type="match status" value="1"/>
</dbReference>
<dbReference type="InterPro" id="IPR000305">
    <property type="entry name" value="GIY-YIG_endonuc"/>
</dbReference>
<evidence type="ECO:0000313" key="2">
    <source>
        <dbReference type="EMBL" id="MBD1224806.1"/>
    </source>
</evidence>
<dbReference type="SMART" id="SM00465">
    <property type="entry name" value="GIYc"/>
    <property type="match status" value="1"/>
</dbReference>
<sequence>MFTEKELTWMKKVLSTKKKKTVKTSYYYKKKTEYNRNKRRKRVRKSLDNLRRNLVKYTPNELSQLRNKTNREQKGVRNVTGIYIIHNCKNDKFYIGKSISVLDRVYDHFVKNAGNKGIYQDYCLGYEFNISIIPLEDTKYSNLNELEDNAIRAYNSLIPYGYNRNPGNVIDKAFFDNKKYQKVSDLILNRVKDKEEFSTLTNNKKRMRFIERLFKEFDLPLNINFQVAFIQAIKEFQRSNKQK</sequence>
<keyword evidence="3" id="KW-1185">Reference proteome</keyword>
<dbReference type="Gene3D" id="3.40.1440.10">
    <property type="entry name" value="GIY-YIG endonuclease"/>
    <property type="match status" value="1"/>
</dbReference>
<dbReference type="RefSeq" id="WP_189779458.1">
    <property type="nucleotide sequence ID" value="NZ_JACWEZ010000027.1"/>
</dbReference>
<comment type="caution">
    <text evidence="2">The sequence shown here is derived from an EMBL/GenBank/DDBJ whole genome shotgun (WGS) entry which is preliminary data.</text>
</comment>
<gene>
    <name evidence="2" type="ORF">IC602_19510</name>
</gene>
<reference evidence="2 3" key="1">
    <citation type="submission" date="2020-09" db="EMBL/GenBank/DDBJ databases">
        <title>Draft Genome Sequences of Oil-Oxidizing Bacteria Halomonas titanicae, Marinobacter lutaoensis, and Virgibacillus halodenitrificans Isolated from Highly Saline Environments.</title>
        <authorList>
            <person name="Grouzdev D.S."/>
            <person name="Sokolova D.S."/>
            <person name="Semenova E.M."/>
            <person name="Borzenkov I.A."/>
            <person name="Bidzhieva S.K."/>
            <person name="Poltaraus A.B."/>
            <person name="Nazina T.N."/>
        </authorList>
    </citation>
    <scope>NUCLEOTIDE SEQUENCE [LARGE SCALE GENOMIC DNA]</scope>
    <source>
        <strain evidence="2 3">VKM B-3472D</strain>
    </source>
</reference>
<evidence type="ECO:0000313" key="3">
    <source>
        <dbReference type="Proteomes" id="UP000621631"/>
    </source>
</evidence>
<feature type="domain" description="GIY-YIG" evidence="1">
    <location>
        <begin position="78"/>
        <end position="164"/>
    </location>
</feature>